<evidence type="ECO:0000256" key="2">
    <source>
        <dbReference type="ARBA" id="ARBA00023157"/>
    </source>
</evidence>
<feature type="non-terminal residue" evidence="5">
    <location>
        <position position="977"/>
    </location>
</feature>
<name>A0ABU5EJW5_9FLAO</name>
<dbReference type="PANTHER" id="PTHR24251">
    <property type="entry name" value="OVOCHYMASE-RELATED"/>
    <property type="match status" value="1"/>
</dbReference>
<dbReference type="CDD" id="cd00146">
    <property type="entry name" value="PKD"/>
    <property type="match status" value="1"/>
</dbReference>
<feature type="domain" description="PKD" evidence="4">
    <location>
        <begin position="182"/>
        <end position="220"/>
    </location>
</feature>
<dbReference type="InterPro" id="IPR035986">
    <property type="entry name" value="PKD_dom_sf"/>
</dbReference>
<evidence type="ECO:0000259" key="4">
    <source>
        <dbReference type="PROSITE" id="PS50093"/>
    </source>
</evidence>
<keyword evidence="3" id="KW-0732">Signal</keyword>
<feature type="chain" id="PRO_5045804705" evidence="3">
    <location>
        <begin position="19"/>
        <end position="977"/>
    </location>
</feature>
<gene>
    <name evidence="5" type="ORF">SNF14_02655</name>
</gene>
<dbReference type="SMART" id="SM00089">
    <property type="entry name" value="PKD"/>
    <property type="match status" value="1"/>
</dbReference>
<evidence type="ECO:0000313" key="5">
    <source>
        <dbReference type="EMBL" id="MDY2586226.1"/>
    </source>
</evidence>
<sequence length="977" mass="103131">MKKILFITALIFTFLGFSQDLPMQDGTFVRCEPDKFFDSGGEFGNYGNNENFITTICAPNADEFIILDFTAFSTQLNADILTIYDGDDTTAPVLGTFSGVASPGTVIASAANTSGCLTITFTSNGTGNTTGWEADITCAVSCQTITASIDNTVPAESSPNVVEILPGETVDFTGSATFSVDGTNATYNWDFGDGNTATGTNVSNTYATSGSYTVTLTVQDDNPIGCQDTVIFFVNVLQAIVSVNNNAFPESSMSLPELVENVLVSGGCSGVDNFTFQVNGAPGDLGGKSYGYFTRGGAVNFPFEEGIIITSGVAAQAGNTINANLVSNNNGQAGDADLENALGFGAGSTNDATFVKFNFVPTSNEISFRYLMASEEYDGSTECSFADGFAFLLREVGTVAYTNLAVLPDGTPVNVTNINNSGNCTDNPAFFEGYNIGETNYGGRTVVLTATATVIPNTTYEIKLVAADEGDSIWDSAIFLEAGSFNLGGDLGEDITIAAGNAECGGNTITLDTEATTATHTWFFNGVEIPGETGPTLDIDEAGTYSVDVVFAPGCETSDSILVEFKPSPVANTPPNLSICDADGVAEFDLSENEDDVLGTQDPNDFVISYHLTEQDAIDNIGALPTNYTNISSPQIIWVRIADASGECFATTSFQLEFTDLSIGNTISPIQVCDGDIVDGIGTFTLTDRDAEIIGTNDPNDVSVTYHLTQVDAENNTSPLASPYNNITPNNQTIYARLEDNGNAECYAVTSLTLEVLSNPLANLPTDLEVCDDDTDGFTEFDLSLRENEIIGGQTDVVLTFHATETDAMSGVGVLPILYTNTNVGGEEVFVRVENNAGCYATTSLQLVVNSLPVLGQAAPQELCDVNNPGDNQESFNLESSNAEILNGQTGISLTFYETQEDANNATNPVTSPYVNTSSTQTIYVRGENDITGCYSTTTFTLIVNPLPLLVAPTALEVCDDGTPDGLTEIDLSLKNG</sequence>
<dbReference type="PROSITE" id="PS50093">
    <property type="entry name" value="PKD"/>
    <property type="match status" value="1"/>
</dbReference>
<dbReference type="SUPFAM" id="SSF49299">
    <property type="entry name" value="PKD domain"/>
    <property type="match status" value="1"/>
</dbReference>
<dbReference type="InterPro" id="IPR049804">
    <property type="entry name" value="Choice_anch_L"/>
</dbReference>
<dbReference type="RefSeq" id="WP_320554602.1">
    <property type="nucleotide sequence ID" value="NZ_JAXDAE010000002.1"/>
</dbReference>
<evidence type="ECO:0000256" key="3">
    <source>
        <dbReference type="SAM" id="SignalP"/>
    </source>
</evidence>
<dbReference type="Gene3D" id="2.60.40.10">
    <property type="entry name" value="Immunoglobulins"/>
    <property type="match status" value="1"/>
</dbReference>
<protein>
    <submittedName>
        <fullName evidence="5">Choice-of-anchor L domain-containing protein</fullName>
    </submittedName>
</protein>
<dbReference type="EMBL" id="JAXDAE010000002">
    <property type="protein sequence ID" value="MDY2586226.1"/>
    <property type="molecule type" value="Genomic_DNA"/>
</dbReference>
<keyword evidence="1" id="KW-0677">Repeat</keyword>
<dbReference type="InterPro" id="IPR022409">
    <property type="entry name" value="PKD/Chitinase_dom"/>
</dbReference>
<dbReference type="InterPro" id="IPR000601">
    <property type="entry name" value="PKD_dom"/>
</dbReference>
<feature type="signal peptide" evidence="3">
    <location>
        <begin position="1"/>
        <end position="18"/>
    </location>
</feature>
<dbReference type="InterPro" id="IPR000859">
    <property type="entry name" value="CUB_dom"/>
</dbReference>
<proteinExistence type="predicted"/>
<evidence type="ECO:0000256" key="1">
    <source>
        <dbReference type="ARBA" id="ARBA00022737"/>
    </source>
</evidence>
<keyword evidence="2" id="KW-1015">Disulfide bond</keyword>
<organism evidence="5 6">
    <name type="scientific">Winogradskyella aquimaris</name>
    <dbReference type="NCBI Taxonomy" id="864074"/>
    <lineage>
        <taxon>Bacteria</taxon>
        <taxon>Pseudomonadati</taxon>
        <taxon>Bacteroidota</taxon>
        <taxon>Flavobacteriia</taxon>
        <taxon>Flavobacteriales</taxon>
        <taxon>Flavobacteriaceae</taxon>
        <taxon>Winogradskyella</taxon>
    </lineage>
</organism>
<dbReference type="InterPro" id="IPR013783">
    <property type="entry name" value="Ig-like_fold"/>
</dbReference>
<dbReference type="Proteomes" id="UP001285855">
    <property type="component" value="Unassembled WGS sequence"/>
</dbReference>
<dbReference type="Pfam" id="PF18911">
    <property type="entry name" value="PKD_4"/>
    <property type="match status" value="1"/>
</dbReference>
<reference evidence="5 6" key="1">
    <citation type="submission" date="2023-11" db="EMBL/GenBank/DDBJ databases">
        <title>Winogradskyella pelagius sp. nov., isolated from coastal sediment.</title>
        <authorList>
            <person name="Li F."/>
        </authorList>
    </citation>
    <scope>NUCLEOTIDE SEQUENCE [LARGE SCALE GENOMIC DNA]</scope>
    <source>
        <strain evidence="5 6">KCTC 23502</strain>
    </source>
</reference>
<dbReference type="CDD" id="cd00041">
    <property type="entry name" value="CUB"/>
    <property type="match status" value="1"/>
</dbReference>
<dbReference type="Gene3D" id="2.60.120.290">
    <property type="entry name" value="Spermadhesin, CUB domain"/>
    <property type="match status" value="1"/>
</dbReference>
<dbReference type="InterPro" id="IPR035914">
    <property type="entry name" value="Sperma_CUB_dom_sf"/>
</dbReference>
<comment type="caution">
    <text evidence="5">The sequence shown here is derived from an EMBL/GenBank/DDBJ whole genome shotgun (WGS) entry which is preliminary data.</text>
</comment>
<dbReference type="NCBIfam" id="NF038133">
    <property type="entry name" value="choice_anch_L"/>
    <property type="match status" value="1"/>
</dbReference>
<keyword evidence="6" id="KW-1185">Reference proteome</keyword>
<accession>A0ABU5EJW5</accession>
<dbReference type="SUPFAM" id="SSF49854">
    <property type="entry name" value="Spermadhesin, CUB domain"/>
    <property type="match status" value="1"/>
</dbReference>
<evidence type="ECO:0000313" key="6">
    <source>
        <dbReference type="Proteomes" id="UP001285855"/>
    </source>
</evidence>
<dbReference type="Pfam" id="PF00431">
    <property type="entry name" value="CUB"/>
    <property type="match status" value="1"/>
</dbReference>